<reference evidence="2" key="1">
    <citation type="submission" date="2019-05" db="EMBL/GenBank/DDBJ databases">
        <title>Annotation for the trematode Paragonimus heterotremus.</title>
        <authorList>
            <person name="Choi Y.-J."/>
        </authorList>
    </citation>
    <scope>NUCLEOTIDE SEQUENCE</scope>
    <source>
        <strain evidence="2">LC</strain>
    </source>
</reference>
<evidence type="ECO:0000313" key="2">
    <source>
        <dbReference type="EMBL" id="KAF5402757.1"/>
    </source>
</evidence>
<feature type="region of interest" description="Disordered" evidence="1">
    <location>
        <begin position="45"/>
        <end position="71"/>
    </location>
</feature>
<evidence type="ECO:0000256" key="1">
    <source>
        <dbReference type="SAM" id="MobiDB-lite"/>
    </source>
</evidence>
<keyword evidence="3" id="KW-1185">Reference proteome</keyword>
<organism evidence="2 3">
    <name type="scientific">Paragonimus heterotremus</name>
    <dbReference type="NCBI Taxonomy" id="100268"/>
    <lineage>
        <taxon>Eukaryota</taxon>
        <taxon>Metazoa</taxon>
        <taxon>Spiralia</taxon>
        <taxon>Lophotrochozoa</taxon>
        <taxon>Platyhelminthes</taxon>
        <taxon>Trematoda</taxon>
        <taxon>Digenea</taxon>
        <taxon>Plagiorchiida</taxon>
        <taxon>Troglotremata</taxon>
        <taxon>Troglotrematidae</taxon>
        <taxon>Paragonimus</taxon>
    </lineage>
</organism>
<protein>
    <submittedName>
        <fullName evidence="2">Uncharacterized protein</fullName>
    </submittedName>
</protein>
<accession>A0A8J4X128</accession>
<gene>
    <name evidence="2" type="ORF">PHET_03502</name>
</gene>
<sequence>MTSKQTPLPHRHHFRHPENPIYDLKDYRLEMRINLQTLRRLDKDTYTAEENDEADKIAEERRKERLAAEAY</sequence>
<feature type="compositionally biased region" description="Basic and acidic residues" evidence="1">
    <location>
        <begin position="54"/>
        <end position="71"/>
    </location>
</feature>
<proteinExistence type="predicted"/>
<name>A0A8J4X128_9TREM</name>
<dbReference type="Gene3D" id="3.80.10.10">
    <property type="entry name" value="Ribonuclease Inhibitor"/>
    <property type="match status" value="1"/>
</dbReference>
<dbReference type="Proteomes" id="UP000748531">
    <property type="component" value="Unassembled WGS sequence"/>
</dbReference>
<evidence type="ECO:0000313" key="3">
    <source>
        <dbReference type="Proteomes" id="UP000748531"/>
    </source>
</evidence>
<comment type="caution">
    <text evidence="2">The sequence shown here is derived from an EMBL/GenBank/DDBJ whole genome shotgun (WGS) entry which is preliminary data.</text>
</comment>
<dbReference type="AlphaFoldDB" id="A0A8J4X128"/>
<dbReference type="InterPro" id="IPR032675">
    <property type="entry name" value="LRR_dom_sf"/>
</dbReference>
<dbReference type="EMBL" id="LUCH01001616">
    <property type="protein sequence ID" value="KAF5402757.1"/>
    <property type="molecule type" value="Genomic_DNA"/>
</dbReference>